<dbReference type="EMBL" id="CAJVQB010154901">
    <property type="protein sequence ID" value="CAG8855963.1"/>
    <property type="molecule type" value="Genomic_DNA"/>
</dbReference>
<comment type="caution">
    <text evidence="1">The sequence shown here is derived from an EMBL/GenBank/DDBJ whole genome shotgun (WGS) entry which is preliminary data.</text>
</comment>
<proteinExistence type="predicted"/>
<feature type="non-terminal residue" evidence="1">
    <location>
        <position position="79"/>
    </location>
</feature>
<feature type="non-terminal residue" evidence="1">
    <location>
        <position position="1"/>
    </location>
</feature>
<accession>A0ABN7XKW8</accession>
<sequence>KVSNFNRNSIVESLFRIHQAIMVYANDTIWITISKKQMEKAIMIAEQFFYFNDIEINRSKSKLVVMNSVLPCQDRSIVF</sequence>
<protein>
    <submittedName>
        <fullName evidence="1">34905_t:CDS:1</fullName>
    </submittedName>
</protein>
<evidence type="ECO:0000313" key="1">
    <source>
        <dbReference type="EMBL" id="CAG8855963.1"/>
    </source>
</evidence>
<keyword evidence="2" id="KW-1185">Reference proteome</keyword>
<reference evidence="1 2" key="1">
    <citation type="submission" date="2021-06" db="EMBL/GenBank/DDBJ databases">
        <authorList>
            <person name="Kallberg Y."/>
            <person name="Tangrot J."/>
            <person name="Rosling A."/>
        </authorList>
    </citation>
    <scope>NUCLEOTIDE SEQUENCE [LARGE SCALE GENOMIC DNA]</scope>
    <source>
        <strain evidence="1 2">120-4 pot B 10/14</strain>
    </source>
</reference>
<gene>
    <name evidence="1" type="ORF">GMARGA_LOCUS44784</name>
</gene>
<name>A0ABN7XKW8_GIGMA</name>
<organism evidence="1 2">
    <name type="scientific">Gigaspora margarita</name>
    <dbReference type="NCBI Taxonomy" id="4874"/>
    <lineage>
        <taxon>Eukaryota</taxon>
        <taxon>Fungi</taxon>
        <taxon>Fungi incertae sedis</taxon>
        <taxon>Mucoromycota</taxon>
        <taxon>Glomeromycotina</taxon>
        <taxon>Glomeromycetes</taxon>
        <taxon>Diversisporales</taxon>
        <taxon>Gigasporaceae</taxon>
        <taxon>Gigaspora</taxon>
    </lineage>
</organism>
<dbReference type="Proteomes" id="UP000789901">
    <property type="component" value="Unassembled WGS sequence"/>
</dbReference>
<evidence type="ECO:0000313" key="2">
    <source>
        <dbReference type="Proteomes" id="UP000789901"/>
    </source>
</evidence>